<evidence type="ECO:0000313" key="3">
    <source>
        <dbReference type="Proteomes" id="UP000436006"/>
    </source>
</evidence>
<protein>
    <submittedName>
        <fullName evidence="2">Uncharacterized protein</fullName>
    </submittedName>
</protein>
<organism evidence="2 3">
    <name type="scientific">Spirosoma arboris</name>
    <dbReference type="NCBI Taxonomy" id="2682092"/>
    <lineage>
        <taxon>Bacteria</taxon>
        <taxon>Pseudomonadati</taxon>
        <taxon>Bacteroidota</taxon>
        <taxon>Cytophagia</taxon>
        <taxon>Cytophagales</taxon>
        <taxon>Cytophagaceae</taxon>
        <taxon>Spirosoma</taxon>
    </lineage>
</organism>
<gene>
    <name evidence="2" type="ORF">GO755_16355</name>
</gene>
<name>A0A7K1SCX3_9BACT</name>
<sequence length="244" mass="28315">MAKKPASTESKPVTSLTKLYNLLREKWPEYVLEVIVIIFSITISFAVDEWKDGKQKQELEQVYLKGLYSDIRTDLNQLKEVMDETRQIIQRTQKLSELNPQTPKADYTQFADNIRFSFKRPRFIAEDATFSDLKSTGNMQVIRSFPLKNSLFDYYKQYETIVQVETAELETTNAIIGPYILRRFSLAGKASEAQKTNWIAITGEAEFQNALLIRRSTREELLRDYQQSLKLGNEILALIKPKLN</sequence>
<proteinExistence type="predicted"/>
<reference evidence="2 3" key="1">
    <citation type="submission" date="2019-12" db="EMBL/GenBank/DDBJ databases">
        <title>Spirosoma sp. HMF4905 genome sequencing and assembly.</title>
        <authorList>
            <person name="Kang H."/>
            <person name="Cha I."/>
            <person name="Kim H."/>
            <person name="Joh K."/>
        </authorList>
    </citation>
    <scope>NUCLEOTIDE SEQUENCE [LARGE SCALE GENOMIC DNA]</scope>
    <source>
        <strain evidence="2 3">HMF4905</strain>
    </source>
</reference>
<keyword evidence="1" id="KW-1133">Transmembrane helix</keyword>
<dbReference type="Proteomes" id="UP000436006">
    <property type="component" value="Unassembled WGS sequence"/>
</dbReference>
<accession>A0A7K1SCX3</accession>
<dbReference type="AlphaFoldDB" id="A0A7K1SCX3"/>
<keyword evidence="1" id="KW-0812">Transmembrane</keyword>
<evidence type="ECO:0000256" key="1">
    <source>
        <dbReference type="SAM" id="Phobius"/>
    </source>
</evidence>
<feature type="transmembrane region" description="Helical" evidence="1">
    <location>
        <begin position="30"/>
        <end position="47"/>
    </location>
</feature>
<dbReference type="RefSeq" id="WP_157586238.1">
    <property type="nucleotide sequence ID" value="NZ_WPIN01000005.1"/>
</dbReference>
<dbReference type="EMBL" id="WPIN01000005">
    <property type="protein sequence ID" value="MVM31621.1"/>
    <property type="molecule type" value="Genomic_DNA"/>
</dbReference>
<evidence type="ECO:0000313" key="2">
    <source>
        <dbReference type="EMBL" id="MVM31621.1"/>
    </source>
</evidence>
<keyword evidence="3" id="KW-1185">Reference proteome</keyword>
<comment type="caution">
    <text evidence="2">The sequence shown here is derived from an EMBL/GenBank/DDBJ whole genome shotgun (WGS) entry which is preliminary data.</text>
</comment>
<keyword evidence="1" id="KW-0472">Membrane</keyword>